<accession>A0A640KN75</accession>
<dbReference type="OrthoDB" id="270639at2759"/>
<evidence type="ECO:0000256" key="1">
    <source>
        <dbReference type="ARBA" id="ARBA00010835"/>
    </source>
</evidence>
<dbReference type="GO" id="GO:0005762">
    <property type="term" value="C:mitochondrial large ribosomal subunit"/>
    <property type="evidence" value="ECO:0007669"/>
    <property type="project" value="TreeGrafter"/>
</dbReference>
<feature type="compositionally biased region" description="Polar residues" evidence="2">
    <location>
        <begin position="190"/>
        <end position="202"/>
    </location>
</feature>
<comment type="caution">
    <text evidence="4">The sequence shown here is derived from an EMBL/GenBank/DDBJ whole genome shotgun (WGS) entry which is preliminary data.</text>
</comment>
<proteinExistence type="inferred from homology"/>
<evidence type="ECO:0000259" key="3">
    <source>
        <dbReference type="Pfam" id="PF00472"/>
    </source>
</evidence>
<keyword evidence="5" id="KW-1185">Reference proteome</keyword>
<dbReference type="PANTHER" id="PTHR11075:SF54">
    <property type="entry name" value="LARGE RIBOSOMAL SUBUNIT PROTEIN ML62"/>
    <property type="match status" value="1"/>
</dbReference>
<dbReference type="EMBL" id="BLBS01000043">
    <property type="protein sequence ID" value="GET90711.1"/>
    <property type="molecule type" value="Genomic_DNA"/>
</dbReference>
<sequence>MSVRLLLRAGLLYTRRLPLALSPILSCCAPHLYTGSLSSLTAGARASHTSSAETGYYRLQNPKHINIDPCVYEIRTMRGSGPGGQGTNSSSNKVELRADMELLSEFFDDELLATLRRNEAGGALTNDGATIVVSCHEHRSALQNKEGCLRKLQMLLHKASWVPPVGAGPVERPSLIVTEQKARRRKRSNMNRMTRSARSGSW</sequence>
<dbReference type="PANTHER" id="PTHR11075">
    <property type="entry name" value="PEPTIDE CHAIN RELEASE FACTOR"/>
    <property type="match status" value="1"/>
</dbReference>
<dbReference type="GO" id="GO:0070126">
    <property type="term" value="P:mitochondrial translational termination"/>
    <property type="evidence" value="ECO:0007669"/>
    <property type="project" value="TreeGrafter"/>
</dbReference>
<dbReference type="Gene3D" id="3.30.160.20">
    <property type="match status" value="1"/>
</dbReference>
<feature type="region of interest" description="Disordered" evidence="2">
    <location>
        <begin position="181"/>
        <end position="202"/>
    </location>
</feature>
<dbReference type="InterPro" id="IPR000352">
    <property type="entry name" value="Pep_chain_release_fac_I"/>
</dbReference>
<protein>
    <recommendedName>
        <fullName evidence="3">Prokaryotic-type class I peptide chain release factors domain-containing protein</fullName>
    </recommendedName>
</protein>
<dbReference type="GO" id="GO:0004045">
    <property type="term" value="F:peptidyl-tRNA hydrolase activity"/>
    <property type="evidence" value="ECO:0007669"/>
    <property type="project" value="TreeGrafter"/>
</dbReference>
<feature type="domain" description="Prokaryotic-type class I peptide chain release factors" evidence="3">
    <location>
        <begin position="64"/>
        <end position="158"/>
    </location>
</feature>
<dbReference type="SUPFAM" id="SSF75620">
    <property type="entry name" value="Release factor"/>
    <property type="match status" value="1"/>
</dbReference>
<evidence type="ECO:0000313" key="4">
    <source>
        <dbReference type="EMBL" id="GET90711.1"/>
    </source>
</evidence>
<evidence type="ECO:0000256" key="2">
    <source>
        <dbReference type="SAM" id="MobiDB-lite"/>
    </source>
</evidence>
<name>A0A640KN75_LEITA</name>
<evidence type="ECO:0000313" key="5">
    <source>
        <dbReference type="Proteomes" id="UP000419144"/>
    </source>
</evidence>
<dbReference type="InterPro" id="IPR045853">
    <property type="entry name" value="Pep_chain_release_fac_I_sf"/>
</dbReference>
<comment type="similarity">
    <text evidence="1">Belongs to the prokaryotic/mitochondrial release factor family.</text>
</comment>
<gene>
    <name evidence="4" type="ORF">LtaPh_3011700</name>
</gene>
<organism evidence="4 5">
    <name type="scientific">Leishmania tarentolae</name>
    <name type="common">Sauroleishmania tarentolae</name>
    <dbReference type="NCBI Taxonomy" id="5689"/>
    <lineage>
        <taxon>Eukaryota</taxon>
        <taxon>Discoba</taxon>
        <taxon>Euglenozoa</taxon>
        <taxon>Kinetoplastea</taxon>
        <taxon>Metakinetoplastina</taxon>
        <taxon>Trypanosomatida</taxon>
        <taxon>Trypanosomatidae</taxon>
        <taxon>Leishmaniinae</taxon>
        <taxon>Leishmania</taxon>
        <taxon>lizard Leishmania</taxon>
    </lineage>
</organism>
<dbReference type="InterPro" id="IPR052104">
    <property type="entry name" value="Mito_Release_Factor_mL62"/>
</dbReference>
<reference evidence="4" key="1">
    <citation type="submission" date="2019-11" db="EMBL/GenBank/DDBJ databases">
        <title>Leishmania tarentolae CDS.</title>
        <authorList>
            <person name="Goto Y."/>
            <person name="Yamagishi J."/>
        </authorList>
    </citation>
    <scope>NUCLEOTIDE SEQUENCE [LARGE SCALE GENOMIC DNA]</scope>
    <source>
        <strain evidence="4">Parrot Tar II</strain>
    </source>
</reference>
<dbReference type="AlphaFoldDB" id="A0A640KN75"/>
<dbReference type="VEuPathDB" id="TriTrypDB:LtaPh_3011700"/>
<dbReference type="Pfam" id="PF00472">
    <property type="entry name" value="RF-1"/>
    <property type="match status" value="1"/>
</dbReference>
<dbReference type="GO" id="GO:0016150">
    <property type="term" value="F:translation release factor activity, codon nonspecific"/>
    <property type="evidence" value="ECO:0007669"/>
    <property type="project" value="TreeGrafter"/>
</dbReference>
<dbReference type="Proteomes" id="UP000419144">
    <property type="component" value="Unassembled WGS sequence"/>
</dbReference>